<dbReference type="STRING" id="1348624.GCA_001591545_02393"/>
<keyword evidence="2" id="KW-1185">Reference proteome</keyword>
<name>A0A2X4WG39_LEDLE</name>
<dbReference type="AlphaFoldDB" id="A0A2X4WG39"/>
<dbReference type="Proteomes" id="UP000249134">
    <property type="component" value="Chromosome 1"/>
</dbReference>
<organism evidence="1 2">
    <name type="scientific">Lederbergia lenta</name>
    <name type="common">Bacillus lentus</name>
    <dbReference type="NCBI Taxonomy" id="1467"/>
    <lineage>
        <taxon>Bacteria</taxon>
        <taxon>Bacillati</taxon>
        <taxon>Bacillota</taxon>
        <taxon>Bacilli</taxon>
        <taxon>Bacillales</taxon>
        <taxon>Bacillaceae</taxon>
        <taxon>Lederbergia</taxon>
    </lineage>
</organism>
<gene>
    <name evidence="1" type="ORF">NCTC4824_03386</name>
</gene>
<dbReference type="EMBL" id="LS483476">
    <property type="protein sequence ID" value="SQI61789.1"/>
    <property type="molecule type" value="Genomic_DNA"/>
</dbReference>
<proteinExistence type="predicted"/>
<dbReference type="RefSeq" id="WP_066141907.1">
    <property type="nucleotide sequence ID" value="NZ_CBCSGM010000003.1"/>
</dbReference>
<sequence length="72" mass="8463">MPEQKPDFNKKWIIKSQTQEATFNVYLNDMLVAEVRGNIPNQQKVIPMRALSDYEEDKLHEYIASVSSEIEY</sequence>
<reference evidence="1 2" key="1">
    <citation type="submission" date="2018-06" db="EMBL/GenBank/DDBJ databases">
        <authorList>
            <consortium name="Pathogen Informatics"/>
            <person name="Doyle S."/>
        </authorList>
    </citation>
    <scope>NUCLEOTIDE SEQUENCE [LARGE SCALE GENOMIC DNA]</scope>
    <source>
        <strain evidence="1 2">NCTC4824</strain>
    </source>
</reference>
<dbReference type="KEGG" id="blen:NCTC4824_03386"/>
<evidence type="ECO:0000313" key="1">
    <source>
        <dbReference type="EMBL" id="SQI61789.1"/>
    </source>
</evidence>
<accession>A0A2X4WG39</accession>
<evidence type="ECO:0000313" key="2">
    <source>
        <dbReference type="Proteomes" id="UP000249134"/>
    </source>
</evidence>
<protein>
    <submittedName>
        <fullName evidence="1">Uncharacterized protein</fullName>
    </submittedName>
</protein>